<evidence type="ECO:0000256" key="1">
    <source>
        <dbReference type="SAM" id="MobiDB-lite"/>
    </source>
</evidence>
<gene>
    <name evidence="2" type="ORF">DY000_02033876</name>
</gene>
<protein>
    <submittedName>
        <fullName evidence="2">Uncharacterized protein</fullName>
    </submittedName>
</protein>
<feature type="compositionally biased region" description="Polar residues" evidence="1">
    <location>
        <begin position="1"/>
        <end position="12"/>
    </location>
</feature>
<accession>A0ABQ7DLD6</accession>
<dbReference type="Proteomes" id="UP000266723">
    <property type="component" value="Unassembled WGS sequence"/>
</dbReference>
<evidence type="ECO:0000313" key="2">
    <source>
        <dbReference type="EMBL" id="KAF3577935.1"/>
    </source>
</evidence>
<feature type="region of interest" description="Disordered" evidence="1">
    <location>
        <begin position="1"/>
        <end position="27"/>
    </location>
</feature>
<name>A0ABQ7DLD6_BRACR</name>
<reference evidence="2 3" key="1">
    <citation type="journal article" date="2020" name="BMC Genomics">
        <title>Intraspecific diversification of the crop wild relative Brassica cretica Lam. using demographic model selection.</title>
        <authorList>
            <person name="Kioukis A."/>
            <person name="Michalopoulou V.A."/>
            <person name="Briers L."/>
            <person name="Pirintsos S."/>
            <person name="Studholme D.J."/>
            <person name="Pavlidis P."/>
            <person name="Sarris P.F."/>
        </authorList>
    </citation>
    <scope>NUCLEOTIDE SEQUENCE [LARGE SCALE GENOMIC DNA]</scope>
    <source>
        <strain evidence="3">cv. PFS-1207/04</strain>
    </source>
</reference>
<proteinExistence type="predicted"/>
<sequence length="94" mass="10011">MASSTFKNTNSGADKKDGVEYENFETPDRCGKRKETCTPCEESPEAKKVNTLGSLTTQTSLLSEKALIIPTLSKRAVDVIASADVSGAQNRTAA</sequence>
<organism evidence="2 3">
    <name type="scientific">Brassica cretica</name>
    <name type="common">Mustard</name>
    <dbReference type="NCBI Taxonomy" id="69181"/>
    <lineage>
        <taxon>Eukaryota</taxon>
        <taxon>Viridiplantae</taxon>
        <taxon>Streptophyta</taxon>
        <taxon>Embryophyta</taxon>
        <taxon>Tracheophyta</taxon>
        <taxon>Spermatophyta</taxon>
        <taxon>Magnoliopsida</taxon>
        <taxon>eudicotyledons</taxon>
        <taxon>Gunneridae</taxon>
        <taxon>Pentapetalae</taxon>
        <taxon>rosids</taxon>
        <taxon>malvids</taxon>
        <taxon>Brassicales</taxon>
        <taxon>Brassicaceae</taxon>
        <taxon>Brassiceae</taxon>
        <taxon>Brassica</taxon>
    </lineage>
</organism>
<comment type="caution">
    <text evidence="2">The sequence shown here is derived from an EMBL/GenBank/DDBJ whole genome shotgun (WGS) entry which is preliminary data.</text>
</comment>
<dbReference type="EMBL" id="QGKV02000649">
    <property type="protein sequence ID" value="KAF3577935.1"/>
    <property type="molecule type" value="Genomic_DNA"/>
</dbReference>
<evidence type="ECO:0000313" key="3">
    <source>
        <dbReference type="Proteomes" id="UP000266723"/>
    </source>
</evidence>
<keyword evidence="3" id="KW-1185">Reference proteome</keyword>